<reference evidence="3 4" key="1">
    <citation type="submission" date="2014-04" db="EMBL/GenBank/DDBJ databases">
        <authorList>
            <consortium name="DOE Joint Genome Institute"/>
            <person name="Kuo A."/>
            <person name="Ruytinx J."/>
            <person name="Rineau F."/>
            <person name="Colpaert J."/>
            <person name="Kohler A."/>
            <person name="Nagy L.G."/>
            <person name="Floudas D."/>
            <person name="Copeland A."/>
            <person name="Barry K.W."/>
            <person name="Cichocki N."/>
            <person name="Veneault-Fourrey C."/>
            <person name="LaButti K."/>
            <person name="Lindquist E.A."/>
            <person name="Lipzen A."/>
            <person name="Lundell T."/>
            <person name="Morin E."/>
            <person name="Murat C."/>
            <person name="Sun H."/>
            <person name="Tunlid A."/>
            <person name="Henrissat B."/>
            <person name="Grigoriev I.V."/>
            <person name="Hibbett D.S."/>
            <person name="Martin F."/>
            <person name="Nordberg H.P."/>
            <person name="Cantor M.N."/>
            <person name="Hua S.X."/>
        </authorList>
    </citation>
    <scope>NUCLEOTIDE SEQUENCE [LARGE SCALE GENOMIC DNA]</scope>
    <source>
        <strain evidence="3 4">UH-Slu-Lm8-n1</strain>
    </source>
</reference>
<reference evidence="4" key="2">
    <citation type="submission" date="2015-01" db="EMBL/GenBank/DDBJ databases">
        <title>Evolutionary Origins and Diversification of the Mycorrhizal Mutualists.</title>
        <authorList>
            <consortium name="DOE Joint Genome Institute"/>
            <consortium name="Mycorrhizal Genomics Consortium"/>
            <person name="Kohler A."/>
            <person name="Kuo A."/>
            <person name="Nagy L.G."/>
            <person name="Floudas D."/>
            <person name="Copeland A."/>
            <person name="Barry K.W."/>
            <person name="Cichocki N."/>
            <person name="Veneault-Fourrey C."/>
            <person name="LaButti K."/>
            <person name="Lindquist E.A."/>
            <person name="Lipzen A."/>
            <person name="Lundell T."/>
            <person name="Morin E."/>
            <person name="Murat C."/>
            <person name="Riley R."/>
            <person name="Ohm R."/>
            <person name="Sun H."/>
            <person name="Tunlid A."/>
            <person name="Henrissat B."/>
            <person name="Grigoriev I.V."/>
            <person name="Hibbett D.S."/>
            <person name="Martin F."/>
        </authorList>
    </citation>
    <scope>NUCLEOTIDE SEQUENCE [LARGE SCALE GENOMIC DNA]</scope>
    <source>
        <strain evidence="4">UH-Slu-Lm8-n1</strain>
    </source>
</reference>
<name>A0A0D0AP43_9AGAM</name>
<feature type="compositionally biased region" description="Basic and acidic residues" evidence="2">
    <location>
        <begin position="224"/>
        <end position="233"/>
    </location>
</feature>
<sequence length="446" mass="48961">MSTFDLSMLDLPRASTPVPAPAPSPEPEAGDREGSLNLDDAMLESFALAEPEPEPEPETEDARILRGWNVSLDTMSELHETRPDLFPECFEQLEAWLRRWEVVDGFMREFASAASKISLNLLLDDEQAPMLADCVRLGKVGRATLLGWKREHEELMARAAEGKAKTTTVGGAREGTPTRKDEGEGARVDEELGAGPDVSSGVKSVIHVRTPTELPQKGKGKGKAPAEHPDMGEPRFGGCMTARNRNDPPCAKCVKRGVACTEGVTERCRPCAVSHFKCEFSKRKASAASAAPRKAPRKTKEDRPPPGHTTADDAGESEMEITSAPPSPPKKKKKQEDRVMLNLPARARVPAQSVEAPRPLPGPSRVREVDGELVRLRAENARLQVENAALHESHVRQRAFLDDTRHHMRAQQVELLAMSNKFYTWAGEWSGAEKDLAEVAVAEEQE</sequence>
<dbReference type="OrthoDB" id="2688916at2759"/>
<evidence type="ECO:0000256" key="2">
    <source>
        <dbReference type="SAM" id="MobiDB-lite"/>
    </source>
</evidence>
<dbReference type="Proteomes" id="UP000054485">
    <property type="component" value="Unassembled WGS sequence"/>
</dbReference>
<evidence type="ECO:0008006" key="5">
    <source>
        <dbReference type="Google" id="ProtNLM"/>
    </source>
</evidence>
<keyword evidence="4" id="KW-1185">Reference proteome</keyword>
<dbReference type="AlphaFoldDB" id="A0A0D0AP43"/>
<dbReference type="InParanoid" id="A0A0D0AP43"/>
<gene>
    <name evidence="3" type="ORF">CY34DRAFT_18161</name>
</gene>
<dbReference type="EMBL" id="KN835872">
    <property type="protein sequence ID" value="KIK33768.1"/>
    <property type="molecule type" value="Genomic_DNA"/>
</dbReference>
<evidence type="ECO:0000256" key="1">
    <source>
        <dbReference type="SAM" id="Coils"/>
    </source>
</evidence>
<accession>A0A0D0AP43</accession>
<evidence type="ECO:0000313" key="4">
    <source>
        <dbReference type="Proteomes" id="UP000054485"/>
    </source>
</evidence>
<proteinExistence type="predicted"/>
<feature type="region of interest" description="Disordered" evidence="2">
    <location>
        <begin position="160"/>
        <end position="240"/>
    </location>
</feature>
<evidence type="ECO:0000313" key="3">
    <source>
        <dbReference type="EMBL" id="KIK33768.1"/>
    </source>
</evidence>
<feature type="region of interest" description="Disordered" evidence="2">
    <location>
        <begin position="282"/>
        <end position="366"/>
    </location>
</feature>
<feature type="compositionally biased region" description="Basic and acidic residues" evidence="2">
    <location>
        <begin position="176"/>
        <end position="190"/>
    </location>
</feature>
<feature type="region of interest" description="Disordered" evidence="2">
    <location>
        <begin position="1"/>
        <end position="37"/>
    </location>
</feature>
<dbReference type="HOGENOM" id="CLU_702437_0_0_1"/>
<protein>
    <recommendedName>
        <fullName evidence="5">Zn(2)-C6 fungal-type domain-containing protein</fullName>
    </recommendedName>
</protein>
<feature type="coiled-coil region" evidence="1">
    <location>
        <begin position="366"/>
        <end position="393"/>
    </location>
</feature>
<organism evidence="3 4">
    <name type="scientific">Suillus luteus UH-Slu-Lm8-n1</name>
    <dbReference type="NCBI Taxonomy" id="930992"/>
    <lineage>
        <taxon>Eukaryota</taxon>
        <taxon>Fungi</taxon>
        <taxon>Dikarya</taxon>
        <taxon>Basidiomycota</taxon>
        <taxon>Agaricomycotina</taxon>
        <taxon>Agaricomycetes</taxon>
        <taxon>Agaricomycetidae</taxon>
        <taxon>Boletales</taxon>
        <taxon>Suillineae</taxon>
        <taxon>Suillaceae</taxon>
        <taxon>Suillus</taxon>
    </lineage>
</organism>
<keyword evidence="1" id="KW-0175">Coiled coil</keyword>